<dbReference type="AlphaFoldDB" id="A0A0D8BRR8"/>
<keyword evidence="3" id="KW-1133">Transmembrane helix</keyword>
<dbReference type="Proteomes" id="UP000032522">
    <property type="component" value="Unassembled WGS sequence"/>
</dbReference>
<name>A0A0D8BRR8_GEOKU</name>
<accession>A0A0D8BRR8</accession>
<dbReference type="InterPro" id="IPR012902">
    <property type="entry name" value="N_methyl_site"/>
</dbReference>
<dbReference type="GO" id="GO:0009986">
    <property type="term" value="C:cell surface"/>
    <property type="evidence" value="ECO:0007669"/>
    <property type="project" value="UniProtKB-SubCell"/>
</dbReference>
<evidence type="ECO:0000256" key="1">
    <source>
        <dbReference type="ARBA" id="ARBA00004241"/>
    </source>
</evidence>
<feature type="transmembrane region" description="Helical" evidence="3">
    <location>
        <begin position="16"/>
        <end position="41"/>
    </location>
</feature>
<dbReference type="Pfam" id="PF07963">
    <property type="entry name" value="N_methyl"/>
    <property type="match status" value="1"/>
</dbReference>
<keyword evidence="3" id="KW-0812">Transmembrane</keyword>
<comment type="caution">
    <text evidence="4">The sequence shown here is derived from an EMBL/GenBank/DDBJ whole genome shotgun (WGS) entry which is preliminary data.</text>
</comment>
<proteinExistence type="predicted"/>
<gene>
    <name evidence="4" type="ORF">LG52_357</name>
</gene>
<dbReference type="GO" id="GO:0030420">
    <property type="term" value="P:establishment of competence for transformation"/>
    <property type="evidence" value="ECO:0007669"/>
    <property type="project" value="UniProtKB-KW"/>
</dbReference>
<dbReference type="RefSeq" id="WP_044730685.1">
    <property type="nucleotide sequence ID" value="NZ_JYBP01000003.1"/>
</dbReference>
<sequence length="189" mass="21190">MKRFVSSQSGMTLVELLAAIAISLLIIGAIYTVFLTGIRVYERIDIENMLRSEADYAIARMMNELYAFSPDGLEANQGQENKPLEELSFVKNEQFKPNGQIGLVSRETLEQPAHRTISIQRGKLLIDGQTITSTHFLLDDSSSFSFRCARWEGEICQSGVLMITLTVKDGNNNKIISAEPFTLRTEFGF</sequence>
<organism evidence="4 5">
    <name type="scientific">Geobacillus kaustophilus</name>
    <dbReference type="NCBI Taxonomy" id="1462"/>
    <lineage>
        <taxon>Bacteria</taxon>
        <taxon>Bacillati</taxon>
        <taxon>Bacillota</taxon>
        <taxon>Bacilli</taxon>
        <taxon>Bacillales</taxon>
        <taxon>Anoxybacillaceae</taxon>
        <taxon>Geobacillus</taxon>
        <taxon>Geobacillus thermoleovorans group</taxon>
    </lineage>
</organism>
<evidence type="ECO:0000313" key="4">
    <source>
        <dbReference type="EMBL" id="KJE26815.1"/>
    </source>
</evidence>
<keyword evidence="3" id="KW-0472">Membrane</keyword>
<reference evidence="4 5" key="1">
    <citation type="submission" date="2015-01" db="EMBL/GenBank/DDBJ databases">
        <authorList>
            <person name="Filippidou S."/>
            <person name="Jeanneret N."/>
            <person name="Russel-Delif L."/>
            <person name="Junier T."/>
            <person name="Wunderlin T."/>
            <person name="Molina V."/>
            <person name="Johnson S.L."/>
            <person name="Davenport K.W."/>
            <person name="Chain P.S."/>
            <person name="Dorador C."/>
            <person name="Junier P."/>
        </authorList>
    </citation>
    <scope>NUCLEOTIDE SEQUENCE [LARGE SCALE GENOMIC DNA]</scope>
    <source>
        <strain evidence="4 5">Et7/4</strain>
    </source>
</reference>
<dbReference type="EMBL" id="JYBP01000003">
    <property type="protein sequence ID" value="KJE26815.1"/>
    <property type="molecule type" value="Genomic_DNA"/>
</dbReference>
<comment type="subcellular location">
    <subcellularLocation>
        <location evidence="1">Cell surface</location>
    </subcellularLocation>
</comment>
<evidence type="ECO:0000313" key="5">
    <source>
        <dbReference type="Proteomes" id="UP000032522"/>
    </source>
</evidence>
<keyword evidence="2" id="KW-0178">Competence</keyword>
<dbReference type="PROSITE" id="PS00409">
    <property type="entry name" value="PROKAR_NTER_METHYL"/>
    <property type="match status" value="1"/>
</dbReference>
<evidence type="ECO:0008006" key="6">
    <source>
        <dbReference type="Google" id="ProtNLM"/>
    </source>
</evidence>
<evidence type="ECO:0000256" key="2">
    <source>
        <dbReference type="ARBA" id="ARBA00023287"/>
    </source>
</evidence>
<dbReference type="PATRIC" id="fig|1462.6.peg.474"/>
<evidence type="ECO:0000256" key="3">
    <source>
        <dbReference type="SAM" id="Phobius"/>
    </source>
</evidence>
<dbReference type="OrthoDB" id="2594125at2"/>
<dbReference type="NCBIfam" id="TIGR02532">
    <property type="entry name" value="IV_pilin_GFxxxE"/>
    <property type="match status" value="1"/>
</dbReference>
<protein>
    <recommendedName>
        <fullName evidence="6">Tfp pilus assembly protein</fullName>
    </recommendedName>
</protein>